<dbReference type="GO" id="GO:0030288">
    <property type="term" value="C:outer membrane-bounded periplasmic space"/>
    <property type="evidence" value="ECO:0007669"/>
    <property type="project" value="TreeGrafter"/>
</dbReference>
<evidence type="ECO:0000259" key="2">
    <source>
        <dbReference type="Pfam" id="PF08486"/>
    </source>
</evidence>
<feature type="chain" id="PRO_5039298739" evidence="1">
    <location>
        <begin position="33"/>
        <end position="701"/>
    </location>
</feature>
<organism evidence="3 4">
    <name type="scientific">Paenibacillus lemnae</name>
    <dbReference type="NCBI Taxonomy" id="1330551"/>
    <lineage>
        <taxon>Bacteria</taxon>
        <taxon>Bacillati</taxon>
        <taxon>Bacillota</taxon>
        <taxon>Bacilli</taxon>
        <taxon>Bacillales</taxon>
        <taxon>Paenibacillaceae</taxon>
        <taxon>Paenibacillus</taxon>
    </lineage>
</organism>
<dbReference type="RefSeq" id="WP_169505538.1">
    <property type="nucleotide sequence ID" value="NZ_JABBPN010000012.1"/>
</dbReference>
<sequence>MRRNWRQNILAVSMKVMLAAAVTGSVCLTAPAAVQAQVSVMDNIRVALYLDLGSKYKSTTPAVTISSIEPLNISFVSPSGTIQAAALASGSQARLGIHSYKVKVLESNDWKTVSEAAQKLQATADKPMVFTSQSLKGISYQLYTGMYATEQAATEAAVRTAKTASAHLNGQIPAARGTMHLTSGPLASEAAAGNIIQALRNAEIDAFKVMVPTGSGMTYEVWAGEALNAAELGLIQNTVQAAAAVPFKPAGIQPAGIILREEAGIEMTGPLKSVQYNISGTDSKLWIEGSGAGIYVKERSGRTYRGALEAGLKNGQLYLVNELPFEQYLYSVVGAEVPSSWGEEALKAQAVAARSYALYQGLRFEVAHVVDTVLTQAYNGIGSEAARTTDAVNATAGEVIWNGGKVVEAVFSSNSGGMTADPSEVWTGGNAMFAAVESPGDASAQASSKKWYYILLPGGQSGYVREDNVQESGASLSGLKMMTVTANSTNVRPIPMIQSAVKPVAQMNPGQTAVILDVVPESGSYEWVRGPFTSEDILKTLKGRTSTALPSEIRTLEVTSRGPSGRVTEVKLNGQVLKVNYPDMFRSAFGGLPSTLFDIQPAGSYTVLGADGKTSTLAGGSPINVISGSGVKQSAAAGSVIMSADGKARSVQNSTGFRFIGKGNGHGLGLSQWGAKGMADQGYDYREILQHYYRNSTIMKD</sequence>
<dbReference type="Pfam" id="PF08486">
    <property type="entry name" value="SpoIID"/>
    <property type="match status" value="1"/>
</dbReference>
<dbReference type="AlphaFoldDB" id="A0A848M7X5"/>
<evidence type="ECO:0000313" key="3">
    <source>
        <dbReference type="EMBL" id="NMO96745.1"/>
    </source>
</evidence>
<dbReference type="InterPro" id="IPR013486">
    <property type="entry name" value="SpoIID/LytB"/>
</dbReference>
<evidence type="ECO:0000313" key="4">
    <source>
        <dbReference type="Proteomes" id="UP000565468"/>
    </source>
</evidence>
<evidence type="ECO:0000256" key="1">
    <source>
        <dbReference type="SAM" id="SignalP"/>
    </source>
</evidence>
<dbReference type="EMBL" id="JABBPN010000012">
    <property type="protein sequence ID" value="NMO96745.1"/>
    <property type="molecule type" value="Genomic_DNA"/>
</dbReference>
<reference evidence="3 4" key="1">
    <citation type="submission" date="2020-04" db="EMBL/GenBank/DDBJ databases">
        <title>Paenibacillus algicola sp. nov., a novel marine bacterium producing alginate lyase.</title>
        <authorList>
            <person name="Huang H."/>
        </authorList>
    </citation>
    <scope>NUCLEOTIDE SEQUENCE [LARGE SCALE GENOMIC DNA]</scope>
    <source>
        <strain evidence="3 4">L7-75</strain>
    </source>
</reference>
<keyword evidence="4" id="KW-1185">Reference proteome</keyword>
<feature type="domain" description="Sporulation stage II protein D amidase enhancer LytB N-terminal" evidence="2">
    <location>
        <begin position="314"/>
        <end position="400"/>
    </location>
</feature>
<comment type="caution">
    <text evidence="3">The sequence shown here is derived from an EMBL/GenBank/DDBJ whole genome shotgun (WGS) entry which is preliminary data.</text>
</comment>
<dbReference type="InterPro" id="IPR051922">
    <property type="entry name" value="Bact_Sporulation_Assoc"/>
</dbReference>
<dbReference type="Proteomes" id="UP000565468">
    <property type="component" value="Unassembled WGS sequence"/>
</dbReference>
<dbReference type="NCBIfam" id="TIGR02669">
    <property type="entry name" value="SpoIID_LytB"/>
    <property type="match status" value="1"/>
</dbReference>
<keyword evidence="1" id="KW-0732">Signal</keyword>
<accession>A0A848M7X5</accession>
<proteinExistence type="predicted"/>
<dbReference type="InterPro" id="IPR013693">
    <property type="entry name" value="SpoIID/LytB_N"/>
</dbReference>
<protein>
    <submittedName>
        <fullName evidence="3">SpoIID/LytB domain-containing protein</fullName>
    </submittedName>
</protein>
<dbReference type="PANTHER" id="PTHR30032">
    <property type="entry name" value="N-ACETYLMURAMOYL-L-ALANINE AMIDASE-RELATED"/>
    <property type="match status" value="1"/>
</dbReference>
<feature type="signal peptide" evidence="1">
    <location>
        <begin position="1"/>
        <end position="32"/>
    </location>
</feature>
<dbReference type="GO" id="GO:0030435">
    <property type="term" value="P:sporulation resulting in formation of a cellular spore"/>
    <property type="evidence" value="ECO:0007669"/>
    <property type="project" value="InterPro"/>
</dbReference>
<dbReference type="PANTHER" id="PTHR30032:SF4">
    <property type="entry name" value="AMIDASE ENHANCER"/>
    <property type="match status" value="1"/>
</dbReference>
<gene>
    <name evidence="3" type="ORF">HII30_13350</name>
</gene>
<name>A0A848M7X5_PAELE</name>